<dbReference type="AlphaFoldDB" id="A0A175R4M4"/>
<dbReference type="InterPro" id="IPR027417">
    <property type="entry name" value="P-loop_NTPase"/>
</dbReference>
<evidence type="ECO:0000313" key="1">
    <source>
        <dbReference type="EMBL" id="KTQ86755.1"/>
    </source>
</evidence>
<dbReference type="OrthoDB" id="113462at2"/>
<dbReference type="Proteomes" id="UP000078272">
    <property type="component" value="Unassembled WGS sequence"/>
</dbReference>
<dbReference type="InterPro" id="IPR009744">
    <property type="entry name" value="VirC1"/>
</dbReference>
<dbReference type="CDD" id="cd02042">
    <property type="entry name" value="ParAB_family"/>
    <property type="match status" value="1"/>
</dbReference>
<dbReference type="SUPFAM" id="SSF52540">
    <property type="entry name" value="P-loop containing nucleoside triphosphate hydrolases"/>
    <property type="match status" value="1"/>
</dbReference>
<comment type="caution">
    <text evidence="1">The sequence shown here is derived from an EMBL/GenBank/DDBJ whole genome shotgun (WGS) entry which is preliminary data.</text>
</comment>
<proteinExistence type="predicted"/>
<sequence length="227" mass="24249">MPVISIANPKGGAGKSTTALILGTVLASKGASTTVLDCDPNQPLAGWSAGGSSNPVCVIGDLTESRIVSAIDEERRSRQVVIVDLEGTASRMVSRAIARSDLVLIPMQASAVDAAQAARAVGLVREEEQLLEREIPLRVIFTRTSPQIPTRNEKMIIEELRSAGIPLLTTHLNERAAYKSVFTYKRALDELDPSLVNGLDGARTNADRLVDELLDVLGSLPTRRVAA</sequence>
<reference evidence="1 2" key="1">
    <citation type="journal article" date="2016" name="Front. Microbiol.">
        <title>Genomic Resource of Rice Seed Associated Bacteria.</title>
        <authorList>
            <person name="Midha S."/>
            <person name="Bansal K."/>
            <person name="Sharma S."/>
            <person name="Kumar N."/>
            <person name="Patil P.P."/>
            <person name="Chaudhry V."/>
            <person name="Patil P.B."/>
        </authorList>
    </citation>
    <scope>NUCLEOTIDE SEQUENCE [LARGE SCALE GENOMIC DNA]</scope>
    <source>
        <strain evidence="1 2">NS226</strain>
    </source>
</reference>
<dbReference type="Pfam" id="PF07015">
    <property type="entry name" value="VirC1"/>
    <property type="match status" value="1"/>
</dbReference>
<name>A0A175R4M4_9HYPH</name>
<dbReference type="PANTHER" id="PTHR13696">
    <property type="entry name" value="P-LOOP CONTAINING NUCLEOSIDE TRIPHOSPHATE HYDROLASE"/>
    <property type="match status" value="1"/>
</dbReference>
<dbReference type="EMBL" id="LDPZ01000047">
    <property type="protein sequence ID" value="KTQ86755.1"/>
    <property type="molecule type" value="Genomic_DNA"/>
</dbReference>
<dbReference type="PATRIC" id="fig|401562.3.peg.3497"/>
<dbReference type="InterPro" id="IPR050678">
    <property type="entry name" value="DNA_Partitioning_ATPase"/>
</dbReference>
<dbReference type="RefSeq" id="WP_058636087.1">
    <property type="nucleotide sequence ID" value="NZ_LDPZ01000047.1"/>
</dbReference>
<organism evidence="1 2">
    <name type="scientific">Aureimonas ureilytica</name>
    <dbReference type="NCBI Taxonomy" id="401562"/>
    <lineage>
        <taxon>Bacteria</taxon>
        <taxon>Pseudomonadati</taxon>
        <taxon>Pseudomonadota</taxon>
        <taxon>Alphaproteobacteria</taxon>
        <taxon>Hyphomicrobiales</taxon>
        <taxon>Aurantimonadaceae</taxon>
        <taxon>Aureimonas</taxon>
    </lineage>
</organism>
<dbReference type="PANTHER" id="PTHR13696:SF96">
    <property type="entry name" value="COBQ_COBB_MIND_PARA NUCLEOTIDE BINDING DOMAIN-CONTAINING PROTEIN"/>
    <property type="match status" value="1"/>
</dbReference>
<gene>
    <name evidence="1" type="ORF">NS226_17785</name>
</gene>
<protein>
    <submittedName>
        <fullName evidence="1">ATPase</fullName>
    </submittedName>
</protein>
<accession>A0A175R4M4</accession>
<evidence type="ECO:0000313" key="2">
    <source>
        <dbReference type="Proteomes" id="UP000078272"/>
    </source>
</evidence>
<dbReference type="PIRSF" id="PIRSF009320">
    <property type="entry name" value="Nuc_binding_HP_1000"/>
    <property type="match status" value="1"/>
</dbReference>
<dbReference type="Gene3D" id="3.40.50.300">
    <property type="entry name" value="P-loop containing nucleotide triphosphate hydrolases"/>
    <property type="match status" value="1"/>
</dbReference>